<dbReference type="GO" id="GO:0033972">
    <property type="term" value="F:proclavaminate amidinohydrolase activity"/>
    <property type="evidence" value="ECO:0007669"/>
    <property type="project" value="UniProtKB-EC"/>
</dbReference>
<dbReference type="AlphaFoldDB" id="A0A485C0A3"/>
<accession>A0A485C0A3</accession>
<evidence type="ECO:0000313" key="1">
    <source>
        <dbReference type="EMBL" id="VFS77348.1"/>
    </source>
</evidence>
<sequence length="119" mass="13309">MTSATEHEFPQPQDGEIPRFSGLPTFFRLPFAPQTSELDISVVGVPWDGGTTNPCRHAPRPRELRNASSLVRRIHPVTAALPTIMRGWAIWAMCGLIPWICRIAWRALRPGITPLISSR</sequence>
<protein>
    <submittedName>
        <fullName evidence="1">Proclavaminate amidinohydrolase</fullName>
        <ecNumber evidence="1">3.5.3.22</ecNumber>
    </submittedName>
</protein>
<name>A0A485C0A3_RAOPL</name>
<dbReference type="InterPro" id="IPR023696">
    <property type="entry name" value="Ureohydrolase_dom_sf"/>
</dbReference>
<dbReference type="Proteomes" id="UP000345637">
    <property type="component" value="Unassembled WGS sequence"/>
</dbReference>
<keyword evidence="1" id="KW-0378">Hydrolase</keyword>
<proteinExistence type="predicted"/>
<dbReference type="Gene3D" id="3.40.800.10">
    <property type="entry name" value="Ureohydrolase domain"/>
    <property type="match status" value="1"/>
</dbReference>
<dbReference type="EC" id="3.5.3.22" evidence="1"/>
<dbReference type="EMBL" id="CAADJE010000025">
    <property type="protein sequence ID" value="VFS77348.1"/>
    <property type="molecule type" value="Genomic_DNA"/>
</dbReference>
<reference evidence="1 2" key="1">
    <citation type="submission" date="2019-03" db="EMBL/GenBank/DDBJ databases">
        <authorList>
            <consortium name="Pathogen Informatics"/>
        </authorList>
    </citation>
    <scope>NUCLEOTIDE SEQUENCE [LARGE SCALE GENOMIC DNA]</scope>
    <source>
        <strain evidence="1 2">NCTC12998</strain>
    </source>
</reference>
<dbReference type="SUPFAM" id="SSF52768">
    <property type="entry name" value="Arginase/deacetylase"/>
    <property type="match status" value="1"/>
</dbReference>
<evidence type="ECO:0000313" key="2">
    <source>
        <dbReference type="Proteomes" id="UP000345637"/>
    </source>
</evidence>
<organism evidence="1 2">
    <name type="scientific">Raoultella planticola</name>
    <name type="common">Klebsiella planticola</name>
    <dbReference type="NCBI Taxonomy" id="575"/>
    <lineage>
        <taxon>Bacteria</taxon>
        <taxon>Pseudomonadati</taxon>
        <taxon>Pseudomonadota</taxon>
        <taxon>Gammaproteobacteria</taxon>
        <taxon>Enterobacterales</taxon>
        <taxon>Enterobacteriaceae</taxon>
        <taxon>Klebsiella/Raoultella group</taxon>
        <taxon>Raoultella</taxon>
    </lineage>
</organism>
<gene>
    <name evidence="1" type="primary">pah</name>
    <name evidence="1" type="ORF">NCTC12998_04987</name>
</gene>